<dbReference type="Gene3D" id="1.10.101.10">
    <property type="entry name" value="PGBD-like superfamily/PGBD"/>
    <property type="match status" value="2"/>
</dbReference>
<dbReference type="KEGG" id="nneo:PQG83_00560"/>
<proteinExistence type="predicted"/>
<dbReference type="InterPro" id="IPR002477">
    <property type="entry name" value="Peptidoglycan-bd-like"/>
</dbReference>
<dbReference type="InterPro" id="IPR036365">
    <property type="entry name" value="PGBD-like_sf"/>
</dbReference>
<evidence type="ECO:0000259" key="1">
    <source>
        <dbReference type="Pfam" id="PF01471"/>
    </source>
</evidence>
<feature type="domain" description="Peptidoglycan binding-like" evidence="1">
    <location>
        <begin position="125"/>
        <end position="175"/>
    </location>
</feature>
<dbReference type="EMBL" id="CP116968">
    <property type="protein sequence ID" value="WNM62269.1"/>
    <property type="molecule type" value="Genomic_DNA"/>
</dbReference>
<evidence type="ECO:0000313" key="2">
    <source>
        <dbReference type="EMBL" id="WNM62269.1"/>
    </source>
</evidence>
<gene>
    <name evidence="2" type="ORF">PQG83_00560</name>
</gene>
<name>A0AA96GQF7_9BACT</name>
<organism evidence="2 3">
    <name type="scientific">Candidatus Nitrospira neomarina</name>
    <dbReference type="NCBI Taxonomy" id="3020899"/>
    <lineage>
        <taxon>Bacteria</taxon>
        <taxon>Pseudomonadati</taxon>
        <taxon>Nitrospirota</taxon>
        <taxon>Nitrospiria</taxon>
        <taxon>Nitrospirales</taxon>
        <taxon>Nitrospiraceae</taxon>
        <taxon>Nitrospira</taxon>
    </lineage>
</organism>
<dbReference type="AlphaFoldDB" id="A0AA96GQF7"/>
<accession>A0AA96GQF7</accession>
<dbReference type="RefSeq" id="WP_312745510.1">
    <property type="nucleotide sequence ID" value="NZ_CP116968.1"/>
</dbReference>
<feature type="domain" description="Peptidoglycan binding-like" evidence="1">
    <location>
        <begin position="30"/>
        <end position="78"/>
    </location>
</feature>
<sequence>MTERETLKYLIDDGTVATTLRKGSSARHAIAALQTLLHWLGFDRQLKWEKFGADGDYGKATTAAVAEFAKRNGSRANGARVTSALAEKILVRYDSLEELKQLAEDVEKNRIERYYKKGGRDRVRIATLQTLLQELGFAGELNWKRFGADGDYGVSTAAAVAAFGKQEGVEGDGKVLPMPLAERIVARFNPLYGESWHDPAHKATPAPGSLSVKSIKRNNNRQYLMVSDGVHQKQFSKFRLGLFTTGNQTPAAFVETHANKLLALKVTQSEINVMIAVAENEGNLDAINTWDNAFLSFGLFQWTAGQGSAKGELPALLARIKDEDRDLFDKYCGQHGLDVVGVTPGPVYGYFSLRGTTIKTPETKEQLRQAPWAFYFWLAGQDAAVQAMEIKHALGRLDQFYSTEGYTVDDKYLVSELVTSEYGVGLILDNHVNRPAYVKACLAKSLAQTGLRNPGGWGTEEERTLIDAYLQIRLTHGRSPMTDAEKRARVTKKYLTAGIISDRRGSFKRSSSSGSIP</sequence>
<reference evidence="2 3" key="1">
    <citation type="submission" date="2023-01" db="EMBL/GenBank/DDBJ databases">
        <title>Cultivation and genomic characterization of new, ubiquitous marine nitrite-oxidizing bacteria from the Nitrospirales.</title>
        <authorList>
            <person name="Mueller A.J."/>
            <person name="Daebeler A."/>
            <person name="Herbold C.W."/>
            <person name="Kirkegaard R.H."/>
            <person name="Daims H."/>
        </authorList>
    </citation>
    <scope>NUCLEOTIDE SEQUENCE [LARGE SCALE GENOMIC DNA]</scope>
    <source>
        <strain evidence="2 3">DK</strain>
    </source>
</reference>
<dbReference type="Pfam" id="PF01471">
    <property type="entry name" value="PG_binding_1"/>
    <property type="match status" value="2"/>
</dbReference>
<dbReference type="SUPFAM" id="SSF47090">
    <property type="entry name" value="PGBD-like"/>
    <property type="match status" value="2"/>
</dbReference>
<keyword evidence="3" id="KW-1185">Reference proteome</keyword>
<dbReference type="InterPro" id="IPR036366">
    <property type="entry name" value="PGBDSf"/>
</dbReference>
<protein>
    <submittedName>
        <fullName evidence="2">Peptidoglycan-binding protein</fullName>
    </submittedName>
</protein>
<dbReference type="Proteomes" id="UP001302494">
    <property type="component" value="Chromosome"/>
</dbReference>
<evidence type="ECO:0000313" key="3">
    <source>
        <dbReference type="Proteomes" id="UP001302494"/>
    </source>
</evidence>